<dbReference type="Proteomes" id="UP001224122">
    <property type="component" value="Unassembled WGS sequence"/>
</dbReference>
<dbReference type="PANTHER" id="PTHR10000">
    <property type="entry name" value="PHOSPHOSERINE PHOSPHATASE"/>
    <property type="match status" value="1"/>
</dbReference>
<dbReference type="InterPro" id="IPR023214">
    <property type="entry name" value="HAD_sf"/>
</dbReference>
<dbReference type="Gene3D" id="3.30.1240.10">
    <property type="match status" value="1"/>
</dbReference>
<dbReference type="Gene3D" id="3.40.50.1000">
    <property type="entry name" value="HAD superfamily/HAD-like"/>
    <property type="match status" value="1"/>
</dbReference>
<dbReference type="SUPFAM" id="SSF56784">
    <property type="entry name" value="HAD-like"/>
    <property type="match status" value="1"/>
</dbReference>
<keyword evidence="2" id="KW-1185">Reference proteome</keyword>
<dbReference type="NCBIfam" id="TIGR01484">
    <property type="entry name" value="HAD-SF-IIB"/>
    <property type="match status" value="1"/>
</dbReference>
<dbReference type="SFLD" id="SFLDG01140">
    <property type="entry name" value="C2.B:_Phosphomannomutase_and_P"/>
    <property type="match status" value="1"/>
</dbReference>
<gene>
    <name evidence="1" type="ORF">J2S10_002303</name>
</gene>
<comment type="caution">
    <text evidence="1">The sequence shown here is derived from an EMBL/GenBank/DDBJ whole genome shotgun (WGS) entry which is preliminary data.</text>
</comment>
<evidence type="ECO:0000313" key="1">
    <source>
        <dbReference type="EMBL" id="MDQ0199145.1"/>
    </source>
</evidence>
<dbReference type="RefSeq" id="WP_307407747.1">
    <property type="nucleotide sequence ID" value="NZ_JAUSTW010000003.1"/>
</dbReference>
<dbReference type="InterPro" id="IPR006379">
    <property type="entry name" value="HAD-SF_hydro_IIB"/>
</dbReference>
<proteinExistence type="predicted"/>
<dbReference type="NCBIfam" id="TIGR00099">
    <property type="entry name" value="Cof-subfamily"/>
    <property type="match status" value="1"/>
</dbReference>
<protein>
    <submittedName>
        <fullName evidence="1">Cof subfamily protein (Haloacid dehalogenase superfamily)</fullName>
    </submittedName>
</protein>
<evidence type="ECO:0000313" key="2">
    <source>
        <dbReference type="Proteomes" id="UP001224122"/>
    </source>
</evidence>
<dbReference type="InterPro" id="IPR000150">
    <property type="entry name" value="Cof"/>
</dbReference>
<accession>A0ABT9XUB9</accession>
<reference evidence="1 2" key="1">
    <citation type="submission" date="2023-07" db="EMBL/GenBank/DDBJ databases">
        <title>Genomic Encyclopedia of Type Strains, Phase IV (KMG-IV): sequencing the most valuable type-strain genomes for metagenomic binning, comparative biology and taxonomic classification.</title>
        <authorList>
            <person name="Goeker M."/>
        </authorList>
    </citation>
    <scope>NUCLEOTIDE SEQUENCE [LARGE SCALE GENOMIC DNA]</scope>
    <source>
        <strain evidence="1 2">DSM 27594</strain>
    </source>
</reference>
<dbReference type="InterPro" id="IPR036412">
    <property type="entry name" value="HAD-like_sf"/>
</dbReference>
<sequence>MNYSLLATDLDGTLFNEEKEIAPDAIKAIHEFRSKGGRVVICSGRSPLSTKWIAETIGLKEEPIIAYNGAVLLDEQGMVLEQFTFQNDEVLSFLDACQSEGIYAHVYEGDTLLIPEEGRWNQRWIENNIPALAKSGGRLEACEAYRKQCDVKLIENFPAYIREHKPAITKMAVFHESGSLRDFSTSITHTFKGFEISSSLNYRNLEISPAGITKAAALVKLVSHLGIPLSETAAIGDNYNDMLMLKTAGLGIAMGNAPDEVKLAANAVTCTNNEDGVGRAIRTFLLL</sequence>
<dbReference type="Pfam" id="PF08282">
    <property type="entry name" value="Hydrolase_3"/>
    <property type="match status" value="1"/>
</dbReference>
<organism evidence="1 2">
    <name type="scientific">Neobacillus ginsengisoli</name>
    <dbReference type="NCBI Taxonomy" id="904295"/>
    <lineage>
        <taxon>Bacteria</taxon>
        <taxon>Bacillati</taxon>
        <taxon>Bacillota</taxon>
        <taxon>Bacilli</taxon>
        <taxon>Bacillales</taxon>
        <taxon>Bacillaceae</taxon>
        <taxon>Neobacillus</taxon>
    </lineage>
</organism>
<name>A0ABT9XUB9_9BACI</name>
<dbReference type="CDD" id="cd07516">
    <property type="entry name" value="HAD_Pase"/>
    <property type="match status" value="1"/>
</dbReference>
<dbReference type="PANTHER" id="PTHR10000:SF8">
    <property type="entry name" value="HAD SUPERFAMILY HYDROLASE-LIKE, TYPE 3"/>
    <property type="match status" value="1"/>
</dbReference>
<dbReference type="PROSITE" id="PS01229">
    <property type="entry name" value="COF_2"/>
    <property type="match status" value="1"/>
</dbReference>
<dbReference type="EMBL" id="JAUSTW010000003">
    <property type="protein sequence ID" value="MDQ0199145.1"/>
    <property type="molecule type" value="Genomic_DNA"/>
</dbReference>
<dbReference type="SFLD" id="SFLDS00003">
    <property type="entry name" value="Haloacid_Dehalogenase"/>
    <property type="match status" value="1"/>
</dbReference>